<dbReference type="AlphaFoldDB" id="A0A1M6WPM1"/>
<dbReference type="EMBL" id="FRAU01000009">
    <property type="protein sequence ID" value="SHK95638.1"/>
    <property type="molecule type" value="Genomic_DNA"/>
</dbReference>
<dbReference type="SUPFAM" id="SSF140478">
    <property type="entry name" value="LemA-like"/>
    <property type="match status" value="1"/>
</dbReference>
<gene>
    <name evidence="6" type="ORF">SAMN04488087_2380</name>
</gene>
<keyword evidence="4" id="KW-1133">Transmembrane helix</keyword>
<dbReference type="InterPro" id="IPR007156">
    <property type="entry name" value="MamQ_LemA"/>
</dbReference>
<evidence type="ECO:0000313" key="7">
    <source>
        <dbReference type="Proteomes" id="UP000185812"/>
    </source>
</evidence>
<evidence type="ECO:0000313" key="6">
    <source>
        <dbReference type="EMBL" id="SHK95638.1"/>
    </source>
</evidence>
<keyword evidence="3" id="KW-0812">Transmembrane</keyword>
<comment type="similarity">
    <text evidence="2">Belongs to the LemA family.</text>
</comment>
<dbReference type="PROSITE" id="PS51257">
    <property type="entry name" value="PROKAR_LIPOPROTEIN"/>
    <property type="match status" value="1"/>
</dbReference>
<dbReference type="PANTHER" id="PTHR34478:SF2">
    <property type="entry name" value="MEMBRANE PROTEIN"/>
    <property type="match status" value="1"/>
</dbReference>
<evidence type="ECO:0000256" key="5">
    <source>
        <dbReference type="ARBA" id="ARBA00023136"/>
    </source>
</evidence>
<keyword evidence="7" id="KW-1185">Reference proteome</keyword>
<dbReference type="PANTHER" id="PTHR34478">
    <property type="entry name" value="PROTEIN LEMA"/>
    <property type="match status" value="1"/>
</dbReference>
<protein>
    <submittedName>
        <fullName evidence="6">LemA protein</fullName>
    </submittedName>
</protein>
<evidence type="ECO:0000256" key="4">
    <source>
        <dbReference type="ARBA" id="ARBA00022989"/>
    </source>
</evidence>
<dbReference type="Pfam" id="PF04011">
    <property type="entry name" value="LemA"/>
    <property type="match status" value="1"/>
</dbReference>
<proteinExistence type="inferred from homology"/>
<organism evidence="6 7">
    <name type="scientific">Rhodothermus profundi</name>
    <dbReference type="NCBI Taxonomy" id="633813"/>
    <lineage>
        <taxon>Bacteria</taxon>
        <taxon>Pseudomonadati</taxon>
        <taxon>Rhodothermota</taxon>
        <taxon>Rhodothermia</taxon>
        <taxon>Rhodothermales</taxon>
        <taxon>Rhodothermaceae</taxon>
        <taxon>Rhodothermus</taxon>
    </lineage>
</organism>
<dbReference type="RefSeq" id="WP_072716189.1">
    <property type="nucleotide sequence ID" value="NZ_FRAU01000009.1"/>
</dbReference>
<dbReference type="Gene3D" id="1.20.1440.20">
    <property type="entry name" value="LemA-like domain"/>
    <property type="match status" value="1"/>
</dbReference>
<evidence type="ECO:0000256" key="1">
    <source>
        <dbReference type="ARBA" id="ARBA00004167"/>
    </source>
</evidence>
<sequence length="200" mass="22317">MRSKGLLTLVVIVLLLGMAGCAGCSTYNRMVEADEMVARAWADLQAQYQRRADLIPNLVRTVQASATFERETLEAVTSARARATAITLSIEDLSDPEKVRQFQEAQAQLSSALARLLAVAENYPQLQTTEAFRDLLVQLEGTENRIAVARRDYNEAVRRYNTLVRRFPTVLVARLTGFIPKQPFEAAESAQEAPQVEFNL</sequence>
<reference evidence="7" key="1">
    <citation type="submission" date="2016-11" db="EMBL/GenBank/DDBJ databases">
        <authorList>
            <person name="Varghese N."/>
            <person name="Submissions S."/>
        </authorList>
    </citation>
    <scope>NUCLEOTIDE SEQUENCE [LARGE SCALE GENOMIC DNA]</scope>
    <source>
        <strain evidence="7">DSM 22212</strain>
    </source>
</reference>
<dbReference type="Proteomes" id="UP000185812">
    <property type="component" value="Unassembled WGS sequence"/>
</dbReference>
<comment type="subcellular location">
    <subcellularLocation>
        <location evidence="1">Membrane</location>
        <topology evidence="1">Single-pass membrane protein</topology>
    </subcellularLocation>
</comment>
<dbReference type="GO" id="GO:0016020">
    <property type="term" value="C:membrane"/>
    <property type="evidence" value="ECO:0007669"/>
    <property type="project" value="UniProtKB-SubCell"/>
</dbReference>
<evidence type="ECO:0000256" key="3">
    <source>
        <dbReference type="ARBA" id="ARBA00022692"/>
    </source>
</evidence>
<accession>A0A1M6WPM1</accession>
<keyword evidence="5" id="KW-0472">Membrane</keyword>
<dbReference type="OrthoDB" id="9804152at2"/>
<evidence type="ECO:0000256" key="2">
    <source>
        <dbReference type="ARBA" id="ARBA00008854"/>
    </source>
</evidence>
<dbReference type="InterPro" id="IPR023353">
    <property type="entry name" value="LemA-like_dom_sf"/>
</dbReference>
<name>A0A1M6WPM1_9BACT</name>
<dbReference type="STRING" id="633813.SAMN04488087_2380"/>